<keyword evidence="1" id="KW-0812">Transmembrane</keyword>
<accession>A0A7T0BW25</accession>
<evidence type="ECO:0000313" key="3">
    <source>
        <dbReference type="Proteomes" id="UP000594688"/>
    </source>
</evidence>
<dbReference type="EMBL" id="CP048685">
    <property type="protein sequence ID" value="QPJ62069.1"/>
    <property type="molecule type" value="Genomic_DNA"/>
</dbReference>
<proteinExistence type="predicted"/>
<evidence type="ECO:0008006" key="4">
    <source>
        <dbReference type="Google" id="ProtNLM"/>
    </source>
</evidence>
<protein>
    <recommendedName>
        <fullName evidence="4">Type 4 fimbrial biogenesis protein PilX N-terminal domain-containing protein</fullName>
    </recommendedName>
</protein>
<reference evidence="2 3" key="1">
    <citation type="submission" date="2020-02" db="EMBL/GenBank/DDBJ databases">
        <title>Genomic and physiological characterization of two novel Nitrospinaceae genera.</title>
        <authorList>
            <person name="Mueller A.J."/>
            <person name="Jung M.-Y."/>
            <person name="Strachan C.R."/>
            <person name="Herbold C.W."/>
            <person name="Kirkegaard R.H."/>
            <person name="Daims H."/>
        </authorList>
    </citation>
    <scope>NUCLEOTIDE SEQUENCE [LARGE SCALE GENOMIC DNA]</scope>
    <source>
        <strain evidence="2">EB</strain>
    </source>
</reference>
<name>A0A7T0BW25_9BACT</name>
<gene>
    <name evidence="2" type="ORF">G3M70_09380</name>
</gene>
<keyword evidence="1" id="KW-0472">Membrane</keyword>
<dbReference type="AlphaFoldDB" id="A0A7T0BW25"/>
<sequence length="652" mass="70869">MSDSIKGDKTMSVHKTRPKGRYFHSLDGERGATIIVFLMILAVLATIAAGTMSAINLNYQASGAHREGNRGYYAAETALDVGAGRILQEFENLSEYTNSKDFGGDANGWVDVVAADVGFSELNGFTMEYRVEQGTARFFYQTQTGPNIISHYAYQFDVEGKATATDGSGATETLKETMRVLQTPLVQYFLFFGGSGDAADLELNTGPHQNSWGRVHTNGDLYAAAHSTFNFRNYDTDDQMSPHSWTVAGKIIHGWKPGAPSYPVNPVKFKTEADGQADMTPSEDVDRSFDPDVAADVSLVESKYKGYVQIGVPVKQAPGRTQFVRGGFYEDRSTNPQRLTVHGLKIVGTGPLVAAGSGIQVFASEPTPNTNVTALIANGESSTGTAMVPFLTPIVDNPNAFNDCREGDLVSTTDIDLYALETWYKAYLADLGLAEPEDGILIYTSRSPNAAYQNNTSGVLHAIRLRVIDGATGSLPGVLMNTTVATDNPYYVQGDFNTNAPLSGVAVIGDAYNVLSNSWIDQTSPGVYRKVCNGSTSPNPSETTQNLAAFSGIVPTDGTIWSGAFINYPRMHECWDDTPCGRSSGNEIPLNINGSLINLWQSAQGTSKWQLSGHYYNAPQRNYGWDINFDNPDYWPPFVPAIYSMERDSFVE</sequence>
<evidence type="ECO:0000313" key="2">
    <source>
        <dbReference type="EMBL" id="QPJ62069.1"/>
    </source>
</evidence>
<organism evidence="2 3">
    <name type="scientific">Candidatus Nitronauta litoralis</name>
    <dbReference type="NCBI Taxonomy" id="2705533"/>
    <lineage>
        <taxon>Bacteria</taxon>
        <taxon>Pseudomonadati</taxon>
        <taxon>Nitrospinota/Tectimicrobiota group</taxon>
        <taxon>Nitrospinota</taxon>
        <taxon>Nitrospinia</taxon>
        <taxon>Nitrospinales</taxon>
        <taxon>Nitrospinaceae</taxon>
        <taxon>Candidatus Nitronauta</taxon>
    </lineage>
</organism>
<dbReference type="Proteomes" id="UP000594688">
    <property type="component" value="Chromosome"/>
</dbReference>
<evidence type="ECO:0000256" key="1">
    <source>
        <dbReference type="SAM" id="Phobius"/>
    </source>
</evidence>
<keyword evidence="1" id="KW-1133">Transmembrane helix</keyword>
<dbReference type="KEGG" id="nli:G3M70_09380"/>
<feature type="transmembrane region" description="Helical" evidence="1">
    <location>
        <begin position="31"/>
        <end position="52"/>
    </location>
</feature>